<dbReference type="Pfam" id="PF00005">
    <property type="entry name" value="ABC_tran"/>
    <property type="match status" value="1"/>
</dbReference>
<dbReference type="GO" id="GO:0016020">
    <property type="term" value="C:membrane"/>
    <property type="evidence" value="ECO:0007669"/>
    <property type="project" value="UniProtKB-SubCell"/>
</dbReference>
<dbReference type="PANTHER" id="PTHR48042:SF11">
    <property type="entry name" value="ABC TRANSPORTER G FAMILY MEMBER 11"/>
    <property type="match status" value="1"/>
</dbReference>
<evidence type="ECO:0000256" key="6">
    <source>
        <dbReference type="ARBA" id="ARBA00022840"/>
    </source>
</evidence>
<feature type="region of interest" description="Disordered" evidence="9">
    <location>
        <begin position="340"/>
        <end position="365"/>
    </location>
</feature>
<comment type="similarity">
    <text evidence="2">Belongs to the ABC transporter superfamily. ABCG family. Eye pigment precursor importer (TC 3.A.1.204) subfamily.</text>
</comment>
<keyword evidence="3" id="KW-0813">Transport</keyword>
<feature type="transmembrane region" description="Helical" evidence="10">
    <location>
        <begin position="447"/>
        <end position="467"/>
    </location>
</feature>
<keyword evidence="13" id="KW-1185">Reference proteome</keyword>
<evidence type="ECO:0000256" key="7">
    <source>
        <dbReference type="ARBA" id="ARBA00022989"/>
    </source>
</evidence>
<dbReference type="Pfam" id="PF19055">
    <property type="entry name" value="ABC2_membrane_7"/>
    <property type="match status" value="1"/>
</dbReference>
<feature type="transmembrane region" description="Helical" evidence="10">
    <location>
        <begin position="650"/>
        <end position="670"/>
    </location>
</feature>
<evidence type="ECO:0000256" key="2">
    <source>
        <dbReference type="ARBA" id="ARBA00005814"/>
    </source>
</evidence>
<proteinExistence type="inferred from homology"/>
<evidence type="ECO:0000256" key="3">
    <source>
        <dbReference type="ARBA" id="ARBA00022448"/>
    </source>
</evidence>
<dbReference type="PANTHER" id="PTHR48042">
    <property type="entry name" value="ABC TRANSPORTER G FAMILY MEMBER 11"/>
    <property type="match status" value="1"/>
</dbReference>
<gene>
    <name evidence="12" type="ORF">CTEN210_14519</name>
</gene>
<keyword evidence="4 10" id="KW-0812">Transmembrane</keyword>
<accession>A0AAD3D595</accession>
<comment type="subcellular location">
    <subcellularLocation>
        <location evidence="1">Membrane</location>
        <topology evidence="1">Multi-pass membrane protein</topology>
    </subcellularLocation>
</comment>
<dbReference type="GO" id="GO:0140359">
    <property type="term" value="F:ABC-type transporter activity"/>
    <property type="evidence" value="ECO:0007669"/>
    <property type="project" value="InterPro"/>
</dbReference>
<dbReference type="InterPro" id="IPR003439">
    <property type="entry name" value="ABC_transporter-like_ATP-bd"/>
</dbReference>
<dbReference type="PROSITE" id="PS50893">
    <property type="entry name" value="ABC_TRANSPORTER_2"/>
    <property type="match status" value="1"/>
</dbReference>
<dbReference type="GO" id="GO:0005524">
    <property type="term" value="F:ATP binding"/>
    <property type="evidence" value="ECO:0007669"/>
    <property type="project" value="UniProtKB-KW"/>
</dbReference>
<dbReference type="SUPFAM" id="SSF52540">
    <property type="entry name" value="P-loop containing nucleoside triphosphate hydrolases"/>
    <property type="match status" value="1"/>
</dbReference>
<dbReference type="InterPro" id="IPR052215">
    <property type="entry name" value="Plant_ABCG"/>
</dbReference>
<feature type="transmembrane region" description="Helical" evidence="10">
    <location>
        <begin position="488"/>
        <end position="516"/>
    </location>
</feature>
<dbReference type="EMBL" id="BLLK01000060">
    <property type="protein sequence ID" value="GFH58043.1"/>
    <property type="molecule type" value="Genomic_DNA"/>
</dbReference>
<evidence type="ECO:0000313" key="12">
    <source>
        <dbReference type="EMBL" id="GFH58043.1"/>
    </source>
</evidence>
<feature type="domain" description="ABC transporter" evidence="11">
    <location>
        <begin position="79"/>
        <end position="308"/>
    </location>
</feature>
<dbReference type="InterPro" id="IPR027417">
    <property type="entry name" value="P-loop_NTPase"/>
</dbReference>
<feature type="region of interest" description="Disordered" evidence="9">
    <location>
        <begin position="1"/>
        <end position="25"/>
    </location>
</feature>
<feature type="transmembrane region" description="Helical" evidence="10">
    <location>
        <begin position="522"/>
        <end position="542"/>
    </location>
</feature>
<evidence type="ECO:0000256" key="4">
    <source>
        <dbReference type="ARBA" id="ARBA00022692"/>
    </source>
</evidence>
<comment type="caution">
    <text evidence="12">The sequence shown here is derived from an EMBL/GenBank/DDBJ whole genome shotgun (WGS) entry which is preliminary data.</text>
</comment>
<dbReference type="Pfam" id="PF01061">
    <property type="entry name" value="ABC2_membrane"/>
    <property type="match status" value="1"/>
</dbReference>
<reference evidence="12 13" key="1">
    <citation type="journal article" date="2021" name="Sci. Rep.">
        <title>The genome of the diatom Chaetoceros tenuissimus carries an ancient integrated fragment of an extant virus.</title>
        <authorList>
            <person name="Hongo Y."/>
            <person name="Kimura K."/>
            <person name="Takaki Y."/>
            <person name="Yoshida Y."/>
            <person name="Baba S."/>
            <person name="Kobayashi G."/>
            <person name="Nagasaki K."/>
            <person name="Hano T."/>
            <person name="Tomaru Y."/>
        </authorList>
    </citation>
    <scope>NUCLEOTIDE SEQUENCE [LARGE SCALE GENOMIC DNA]</scope>
    <source>
        <strain evidence="12 13">NIES-3715</strain>
    </source>
</reference>
<dbReference type="InterPro" id="IPR013525">
    <property type="entry name" value="ABC2_TM"/>
</dbReference>
<dbReference type="AlphaFoldDB" id="A0AAD3D595"/>
<dbReference type="GO" id="GO:0016887">
    <property type="term" value="F:ATP hydrolysis activity"/>
    <property type="evidence" value="ECO:0007669"/>
    <property type="project" value="InterPro"/>
</dbReference>
<evidence type="ECO:0000256" key="1">
    <source>
        <dbReference type="ARBA" id="ARBA00004141"/>
    </source>
</evidence>
<dbReference type="Gene3D" id="3.40.50.300">
    <property type="entry name" value="P-loop containing nucleotide triphosphate hydrolases"/>
    <property type="match status" value="1"/>
</dbReference>
<feature type="compositionally biased region" description="Polar residues" evidence="9">
    <location>
        <begin position="347"/>
        <end position="361"/>
    </location>
</feature>
<dbReference type="SMART" id="SM00382">
    <property type="entry name" value="AAA"/>
    <property type="match status" value="1"/>
</dbReference>
<keyword evidence="8 10" id="KW-0472">Membrane</keyword>
<dbReference type="PROSITE" id="PS00211">
    <property type="entry name" value="ABC_TRANSPORTER_1"/>
    <property type="match status" value="1"/>
</dbReference>
<dbReference type="InterPro" id="IPR003593">
    <property type="entry name" value="AAA+_ATPase"/>
</dbReference>
<feature type="transmembrane region" description="Helical" evidence="10">
    <location>
        <begin position="549"/>
        <end position="572"/>
    </location>
</feature>
<dbReference type="InterPro" id="IPR017871">
    <property type="entry name" value="ABC_transporter-like_CS"/>
</dbReference>
<keyword evidence="6" id="KW-0067">ATP-binding</keyword>
<evidence type="ECO:0000256" key="8">
    <source>
        <dbReference type="ARBA" id="ARBA00023136"/>
    </source>
</evidence>
<organism evidence="12 13">
    <name type="scientific">Chaetoceros tenuissimus</name>
    <dbReference type="NCBI Taxonomy" id="426638"/>
    <lineage>
        <taxon>Eukaryota</taxon>
        <taxon>Sar</taxon>
        <taxon>Stramenopiles</taxon>
        <taxon>Ochrophyta</taxon>
        <taxon>Bacillariophyta</taxon>
        <taxon>Coscinodiscophyceae</taxon>
        <taxon>Chaetocerotophycidae</taxon>
        <taxon>Chaetocerotales</taxon>
        <taxon>Chaetocerotaceae</taxon>
        <taxon>Chaetoceros</taxon>
    </lineage>
</organism>
<evidence type="ECO:0000256" key="5">
    <source>
        <dbReference type="ARBA" id="ARBA00022741"/>
    </source>
</evidence>
<keyword evidence="5" id="KW-0547">Nucleotide-binding</keyword>
<feature type="transmembrane region" description="Helical" evidence="10">
    <location>
        <begin position="417"/>
        <end position="435"/>
    </location>
</feature>
<protein>
    <recommendedName>
        <fullName evidence="11">ABC transporter domain-containing protein</fullName>
    </recommendedName>
</protein>
<dbReference type="InterPro" id="IPR043926">
    <property type="entry name" value="ABCG_dom"/>
</dbReference>
<evidence type="ECO:0000256" key="9">
    <source>
        <dbReference type="SAM" id="MobiDB-lite"/>
    </source>
</evidence>
<evidence type="ECO:0000259" key="11">
    <source>
        <dbReference type="PROSITE" id="PS50893"/>
    </source>
</evidence>
<keyword evidence="7 10" id="KW-1133">Transmembrane helix</keyword>
<evidence type="ECO:0000256" key="10">
    <source>
        <dbReference type="SAM" id="Phobius"/>
    </source>
</evidence>
<evidence type="ECO:0000313" key="13">
    <source>
        <dbReference type="Proteomes" id="UP001054902"/>
    </source>
</evidence>
<name>A0AAD3D595_9STRA</name>
<dbReference type="Proteomes" id="UP001054902">
    <property type="component" value="Unassembled WGS sequence"/>
</dbReference>
<sequence length="702" mass="78572">MEDYSNEPSPKKLSVITDEKEEKGGEDFLVEDNNIESTSPIFGSTLSTNKSVRMQSMKALHLIDLSSGIGTKGDAYAAIEHVEAVSRRENKTLLHPMTVLFPESKVTAILGPSGSGKTTLLNFLTGTISAGVEAEGTVSLKGNVGFVPQEDHLHSFYTCRDYMLHYSYLTGMSDTFANQKLSMDLLVGLGLENHADTIVGDVFRKGLSGGQKRRLSVALEALSRPETLFLDEPTSGLDSESAFELVKFLVDYAKAPGRRVIMTIHQPNSFIWNMLENVILLSAGKLMYQGPRTEMESFFAQQGHPTPPNFNPADFYVSMVHEEFHKQEMSVDDWEVAFHQRERQHKPQQSSQRISLKSSTSPRRRSSLGFIGITASNEIQIATSASDRGNIIQVLRALTRRNLLNLWKNPGTFGTRVFMYIMLSLCIGAMFWDLGKNKTQSGITARVSLIFYCVAFFVFMSIAVVPFSMMERGIVEKEVRNGYYHPAVYMLSQSVTSLFGTCVLALLTTIIIMLMTGLNEPVYYFVNMFLALNCAEALAYFVSFLVPHYIVGIAAVAGVYGLFMLFQGFMLVPDDFPSWLKWTNHVSFHTYSWRTFMYKEFVGTSGFNTSVVEFNSPGSNSTELISTGFRTGNEVLEFYQIDDIDPSFDMIVLVIYAVIIHSLSMIVLHIKQVMHRARQVDLGSEEELKLPHSEDVFEVNAA</sequence>